<dbReference type="Proteomes" id="UP000008467">
    <property type="component" value="Chromosome"/>
</dbReference>
<evidence type="ECO:0000259" key="1">
    <source>
        <dbReference type="Pfam" id="PF12728"/>
    </source>
</evidence>
<dbReference type="eggNOG" id="ENOG50324NE">
    <property type="taxonomic scope" value="Bacteria"/>
</dbReference>
<dbReference type="InterPro" id="IPR041657">
    <property type="entry name" value="HTH_17"/>
</dbReference>
<sequence length="78" mass="9138">MSETVRDLTEMVKEHRRKVEEKTIGVKEFAEIMGVGESTAREMLRSSNPPPYIKVGNRYRIIISRIDEWLNKLIGQEF</sequence>
<dbReference type="HOGENOM" id="CLU_140176_12_2_9"/>
<dbReference type="EMBL" id="CP002582">
    <property type="protein sequence ID" value="ADZ82598.1"/>
    <property type="molecule type" value="Genomic_DNA"/>
</dbReference>
<protein>
    <recommendedName>
        <fullName evidence="1">Helix-turn-helix domain-containing protein</fullName>
    </recommendedName>
</protein>
<dbReference type="KEGG" id="cle:Clole_0865"/>
<accession>F2JQ50</accession>
<dbReference type="InterPro" id="IPR038148">
    <property type="entry name" value="Tn1545/Tn916_Xis"/>
</dbReference>
<name>F2JQ50_CELLD</name>
<evidence type="ECO:0000313" key="3">
    <source>
        <dbReference type="Proteomes" id="UP000008467"/>
    </source>
</evidence>
<dbReference type="STRING" id="642492.Clole_0865"/>
<feature type="domain" description="Helix-turn-helix" evidence="1">
    <location>
        <begin position="26"/>
        <end position="72"/>
    </location>
</feature>
<evidence type="ECO:0000313" key="2">
    <source>
        <dbReference type="EMBL" id="ADZ82598.1"/>
    </source>
</evidence>
<proteinExistence type="predicted"/>
<keyword evidence="3" id="KW-1185">Reference proteome</keyword>
<dbReference type="Gene3D" id="3.90.105.50">
    <property type="match status" value="1"/>
</dbReference>
<dbReference type="Pfam" id="PF12728">
    <property type="entry name" value="HTH_17"/>
    <property type="match status" value="1"/>
</dbReference>
<gene>
    <name evidence="2" type="ordered locus">Clole_0865</name>
</gene>
<dbReference type="AlphaFoldDB" id="F2JQ50"/>
<dbReference type="RefSeq" id="WP_013655899.1">
    <property type="nucleotide sequence ID" value="NC_015275.1"/>
</dbReference>
<reference evidence="2 3" key="1">
    <citation type="journal article" date="2011" name="J. Bacteriol.">
        <title>Complete genome sequence of the cellulose-degrading bacterium Cellulosilyticum lentocellum.</title>
        <authorList>
            <consortium name="US DOE Joint Genome Institute"/>
            <person name="Miller D.A."/>
            <person name="Suen G."/>
            <person name="Bruce D."/>
            <person name="Copeland A."/>
            <person name="Cheng J.F."/>
            <person name="Detter C."/>
            <person name="Goodwin L.A."/>
            <person name="Han C.S."/>
            <person name="Hauser L.J."/>
            <person name="Land M.L."/>
            <person name="Lapidus A."/>
            <person name="Lucas S."/>
            <person name="Meincke L."/>
            <person name="Pitluck S."/>
            <person name="Tapia R."/>
            <person name="Teshima H."/>
            <person name="Woyke T."/>
            <person name="Fox B.G."/>
            <person name="Angert E.R."/>
            <person name="Currie C.R."/>
        </authorList>
    </citation>
    <scope>NUCLEOTIDE SEQUENCE [LARGE SCALE GENOMIC DNA]</scope>
    <source>
        <strain evidence="3">ATCC 49066 / DSM 5427 / NCIMB 11756 / RHM5</strain>
    </source>
</reference>
<organism evidence="2 3">
    <name type="scientific">Cellulosilyticum lentocellum (strain ATCC 49066 / DSM 5427 / NCIMB 11756 / RHM5)</name>
    <name type="common">Clostridium lentocellum</name>
    <dbReference type="NCBI Taxonomy" id="642492"/>
    <lineage>
        <taxon>Bacteria</taxon>
        <taxon>Bacillati</taxon>
        <taxon>Bacillota</taxon>
        <taxon>Clostridia</taxon>
        <taxon>Lachnospirales</taxon>
        <taxon>Cellulosilyticaceae</taxon>
        <taxon>Cellulosilyticum</taxon>
    </lineage>
</organism>